<evidence type="ECO:0000313" key="4">
    <source>
        <dbReference type="Proteomes" id="UP001270362"/>
    </source>
</evidence>
<sequence>MGLVQYESSDEDEDVSTDAPLQDPAISPRNEPNATPTNTSLGPAIGPVMGPALPPTAADVDMSFLDDSPAPAPRSPYSATRALLRDLTLPAVPNMDMPRSPPRSPVADSLDALNAKFDNFLALKRGKGLHFNERLAASNSLRNPALMDKLLGFVGVETVFADGDVDQAVEQYATTLAPDVFDPAAFPEWAYKGPLRRAQDKGHKERERGRGEPVEFTPAAAAAAVVSAEGSRPGTPGAGGGSVPAMGKRKTRFDA</sequence>
<dbReference type="Proteomes" id="UP001270362">
    <property type="component" value="Unassembled WGS sequence"/>
</dbReference>
<dbReference type="GO" id="GO:0006355">
    <property type="term" value="P:regulation of DNA-templated transcription"/>
    <property type="evidence" value="ECO:0007669"/>
    <property type="project" value="InterPro"/>
</dbReference>
<dbReference type="Pfam" id="PF07818">
    <property type="entry name" value="HCNGP"/>
    <property type="match status" value="1"/>
</dbReference>
<reference evidence="2" key="2">
    <citation type="submission" date="2023-06" db="EMBL/GenBank/DDBJ databases">
        <authorList>
            <consortium name="Lawrence Berkeley National Laboratory"/>
            <person name="Haridas S."/>
            <person name="Hensen N."/>
            <person name="Bonometti L."/>
            <person name="Westerberg I."/>
            <person name="Brannstrom I.O."/>
            <person name="Guillou S."/>
            <person name="Cros-Aarteil S."/>
            <person name="Calhoun S."/>
            <person name="Kuo A."/>
            <person name="Mondo S."/>
            <person name="Pangilinan J."/>
            <person name="Riley R."/>
            <person name="Labutti K."/>
            <person name="Andreopoulos B."/>
            <person name="Lipzen A."/>
            <person name="Chen C."/>
            <person name="Yanf M."/>
            <person name="Daum C."/>
            <person name="Ng V."/>
            <person name="Clum A."/>
            <person name="Steindorff A."/>
            <person name="Ohm R."/>
            <person name="Martin F."/>
            <person name="Silar P."/>
            <person name="Natvig D."/>
            <person name="Lalanne C."/>
            <person name="Gautier V."/>
            <person name="Ament-Velasquez S.L."/>
            <person name="Kruys A."/>
            <person name="Hutchinson M.I."/>
            <person name="Powell A.J."/>
            <person name="Barry K."/>
            <person name="Miller A.N."/>
            <person name="Grigoriev I.V."/>
            <person name="Debuchy R."/>
            <person name="Gladieux P."/>
            <person name="Thoren M.H."/>
            <person name="Johannesson H."/>
        </authorList>
    </citation>
    <scope>NUCLEOTIDE SEQUENCE</scope>
    <source>
        <strain evidence="2">CBS 314.62</strain>
    </source>
</reference>
<organism evidence="2 4">
    <name type="scientific">Podospora appendiculata</name>
    <dbReference type="NCBI Taxonomy" id="314037"/>
    <lineage>
        <taxon>Eukaryota</taxon>
        <taxon>Fungi</taxon>
        <taxon>Dikarya</taxon>
        <taxon>Ascomycota</taxon>
        <taxon>Pezizomycotina</taxon>
        <taxon>Sordariomycetes</taxon>
        <taxon>Sordariomycetidae</taxon>
        <taxon>Sordariales</taxon>
        <taxon>Podosporaceae</taxon>
        <taxon>Podospora</taxon>
    </lineage>
</organism>
<evidence type="ECO:0000256" key="1">
    <source>
        <dbReference type="SAM" id="MobiDB-lite"/>
    </source>
</evidence>
<gene>
    <name evidence="3" type="ORF">B0T22DRAFT_371404</name>
    <name evidence="2" type="ORF">B0T22DRAFT_389087</name>
</gene>
<feature type="region of interest" description="Disordered" evidence="1">
    <location>
        <begin position="192"/>
        <end position="255"/>
    </location>
</feature>
<reference evidence="2" key="1">
    <citation type="journal article" date="2023" name="Mol. Phylogenet. Evol.">
        <title>Genome-scale phylogeny and comparative genomics of the fungal order Sordariales.</title>
        <authorList>
            <person name="Hensen N."/>
            <person name="Bonometti L."/>
            <person name="Westerberg I."/>
            <person name="Brannstrom I.O."/>
            <person name="Guillou S."/>
            <person name="Cros-Aarteil S."/>
            <person name="Calhoun S."/>
            <person name="Haridas S."/>
            <person name="Kuo A."/>
            <person name="Mondo S."/>
            <person name="Pangilinan J."/>
            <person name="Riley R."/>
            <person name="LaButti K."/>
            <person name="Andreopoulos B."/>
            <person name="Lipzen A."/>
            <person name="Chen C."/>
            <person name="Yan M."/>
            <person name="Daum C."/>
            <person name="Ng V."/>
            <person name="Clum A."/>
            <person name="Steindorff A."/>
            <person name="Ohm R.A."/>
            <person name="Martin F."/>
            <person name="Silar P."/>
            <person name="Natvig D.O."/>
            <person name="Lalanne C."/>
            <person name="Gautier V."/>
            <person name="Ament-Velasquez S.L."/>
            <person name="Kruys A."/>
            <person name="Hutchinson M.I."/>
            <person name="Powell A.J."/>
            <person name="Barry K."/>
            <person name="Miller A.N."/>
            <person name="Grigoriev I.V."/>
            <person name="Debuchy R."/>
            <person name="Gladieux P."/>
            <person name="Hiltunen Thoren M."/>
            <person name="Johannesson H."/>
        </authorList>
    </citation>
    <scope>NUCLEOTIDE SEQUENCE</scope>
    <source>
        <strain evidence="2">CBS 314.62</strain>
    </source>
</reference>
<evidence type="ECO:0000313" key="2">
    <source>
        <dbReference type="EMBL" id="KAK3680447.1"/>
    </source>
</evidence>
<feature type="compositionally biased region" description="Low complexity" evidence="1">
    <location>
        <begin position="219"/>
        <end position="235"/>
    </location>
</feature>
<dbReference type="EMBL" id="JAULSO010000030">
    <property type="protein sequence ID" value="KAK3680447.1"/>
    <property type="molecule type" value="Genomic_DNA"/>
</dbReference>
<feature type="region of interest" description="Disordered" evidence="1">
    <location>
        <begin position="1"/>
        <end position="76"/>
    </location>
</feature>
<dbReference type="InterPro" id="IPR012479">
    <property type="entry name" value="SAP30BP"/>
</dbReference>
<dbReference type="GO" id="GO:0005634">
    <property type="term" value="C:nucleus"/>
    <property type="evidence" value="ECO:0007669"/>
    <property type="project" value="TreeGrafter"/>
</dbReference>
<dbReference type="AlphaFoldDB" id="A0AAE0WY74"/>
<keyword evidence="4" id="KW-1185">Reference proteome</keyword>
<feature type="compositionally biased region" description="Polar residues" evidence="1">
    <location>
        <begin position="30"/>
        <end position="41"/>
    </location>
</feature>
<dbReference type="PANTHER" id="PTHR13464:SF0">
    <property type="entry name" value="SAP30-BINDING PROTEIN"/>
    <property type="match status" value="1"/>
</dbReference>
<proteinExistence type="predicted"/>
<feature type="compositionally biased region" description="Basic and acidic residues" evidence="1">
    <location>
        <begin position="197"/>
        <end position="213"/>
    </location>
</feature>
<accession>A0AAE0WY74</accession>
<dbReference type="PANTHER" id="PTHR13464">
    <property type="entry name" value="TRANSCRIPTIONAL REGULATOR PROTEIN HCNGP"/>
    <property type="match status" value="1"/>
</dbReference>
<comment type="caution">
    <text evidence="2">The sequence shown here is derived from an EMBL/GenBank/DDBJ whole genome shotgun (WGS) entry which is preliminary data.</text>
</comment>
<name>A0AAE0WY74_9PEZI</name>
<evidence type="ECO:0000313" key="3">
    <source>
        <dbReference type="EMBL" id="KAK3694121.1"/>
    </source>
</evidence>
<dbReference type="EMBL" id="JAULSO010000001">
    <property type="protein sequence ID" value="KAK3694121.1"/>
    <property type="molecule type" value="Genomic_DNA"/>
</dbReference>
<protein>
    <submittedName>
        <fullName evidence="2">HCNGP-like protein-domain-containing protein</fullName>
    </submittedName>
</protein>